<evidence type="ECO:0000313" key="1">
    <source>
        <dbReference type="EMBL" id="SPC88601.1"/>
    </source>
</evidence>
<reference evidence="1" key="1">
    <citation type="submission" date="2018-02" db="EMBL/GenBank/DDBJ databases">
        <authorList>
            <person name="Cohen D.B."/>
            <person name="Kent A.D."/>
        </authorList>
    </citation>
    <scope>NUCLEOTIDE SEQUENCE</scope>
</reference>
<proteinExistence type="predicted"/>
<dbReference type="EMBL" id="OIVN01001003">
    <property type="protein sequence ID" value="SPC88601.1"/>
    <property type="molecule type" value="Genomic_DNA"/>
</dbReference>
<gene>
    <name evidence="1" type="ORF">FSB_LOCUS16483</name>
</gene>
<protein>
    <submittedName>
        <fullName evidence="1">Uncharacterized protein</fullName>
    </submittedName>
</protein>
<accession>A0A2N9FNW7</accession>
<name>A0A2N9FNW7_FAGSY</name>
<dbReference type="AlphaFoldDB" id="A0A2N9FNW7"/>
<sequence>MSPMLRNLRIPSQMLERSDSILVLGSVVEDHEDLSLLPWLSSSARWRFADALGGSPMRQEVLRCASFRSGRRWLQWLCWARRGQIWTSVAPVAALG</sequence>
<organism evidence="1">
    <name type="scientific">Fagus sylvatica</name>
    <name type="common">Beechnut</name>
    <dbReference type="NCBI Taxonomy" id="28930"/>
    <lineage>
        <taxon>Eukaryota</taxon>
        <taxon>Viridiplantae</taxon>
        <taxon>Streptophyta</taxon>
        <taxon>Embryophyta</taxon>
        <taxon>Tracheophyta</taxon>
        <taxon>Spermatophyta</taxon>
        <taxon>Magnoliopsida</taxon>
        <taxon>eudicotyledons</taxon>
        <taxon>Gunneridae</taxon>
        <taxon>Pentapetalae</taxon>
        <taxon>rosids</taxon>
        <taxon>fabids</taxon>
        <taxon>Fagales</taxon>
        <taxon>Fagaceae</taxon>
        <taxon>Fagus</taxon>
    </lineage>
</organism>